<dbReference type="InterPro" id="IPR002213">
    <property type="entry name" value="UDP_glucos_trans"/>
</dbReference>
<comment type="catalytic activity">
    <reaction evidence="6">
        <text>glucuronate acceptor + UDP-alpha-D-glucuronate = acceptor beta-D-glucuronoside + UDP + H(+)</text>
        <dbReference type="Rhea" id="RHEA:21032"/>
        <dbReference type="ChEBI" id="CHEBI:15378"/>
        <dbReference type="ChEBI" id="CHEBI:58052"/>
        <dbReference type="ChEBI" id="CHEBI:58223"/>
        <dbReference type="ChEBI" id="CHEBI:132367"/>
        <dbReference type="ChEBI" id="CHEBI:132368"/>
        <dbReference type="EC" id="2.4.1.17"/>
    </reaction>
</comment>
<name>A0AAN5CLL9_9BILA</name>
<dbReference type="Pfam" id="PF00201">
    <property type="entry name" value="UDPGT"/>
    <property type="match status" value="1"/>
</dbReference>
<keyword evidence="8" id="KW-1185">Reference proteome</keyword>
<protein>
    <recommendedName>
        <fullName evidence="2">glucuronosyltransferase</fullName>
        <ecNumber evidence="2">2.4.1.17</ecNumber>
    </recommendedName>
</protein>
<dbReference type="Proteomes" id="UP001328107">
    <property type="component" value="Unassembled WGS sequence"/>
</dbReference>
<keyword evidence="4" id="KW-0808">Transferase</keyword>
<dbReference type="AlphaFoldDB" id="A0AAN5CLL9"/>
<proteinExistence type="inferred from homology"/>
<feature type="non-terminal residue" evidence="7">
    <location>
        <position position="75"/>
    </location>
</feature>
<dbReference type="EC" id="2.4.1.17" evidence="2"/>
<accession>A0AAN5CLL9</accession>
<keyword evidence="3" id="KW-0328">Glycosyltransferase</keyword>
<sequence>MDKFDVGNPVKFIAVIKEVLENDSYRKNAQKISEMLKKKPFKANELIVKYVEFAAEFGPSAALRPQSYDMNWVEY</sequence>
<evidence type="ECO:0000313" key="7">
    <source>
        <dbReference type="EMBL" id="GMR46642.1"/>
    </source>
</evidence>
<evidence type="ECO:0000256" key="3">
    <source>
        <dbReference type="ARBA" id="ARBA00022676"/>
    </source>
</evidence>
<reference evidence="8" key="1">
    <citation type="submission" date="2022-10" db="EMBL/GenBank/DDBJ databases">
        <title>Genome assembly of Pristionchus species.</title>
        <authorList>
            <person name="Yoshida K."/>
            <person name="Sommer R.J."/>
        </authorList>
    </citation>
    <scope>NUCLEOTIDE SEQUENCE [LARGE SCALE GENOMIC DNA]</scope>
    <source>
        <strain evidence="8">RS5460</strain>
    </source>
</reference>
<evidence type="ECO:0000313" key="8">
    <source>
        <dbReference type="Proteomes" id="UP001328107"/>
    </source>
</evidence>
<dbReference type="GO" id="GO:0015020">
    <property type="term" value="F:glucuronosyltransferase activity"/>
    <property type="evidence" value="ECO:0007669"/>
    <property type="project" value="UniProtKB-EC"/>
</dbReference>
<dbReference type="SUPFAM" id="SSF53756">
    <property type="entry name" value="UDP-Glycosyltransferase/glycogen phosphorylase"/>
    <property type="match status" value="1"/>
</dbReference>
<dbReference type="PANTHER" id="PTHR48043">
    <property type="entry name" value="EG:EG0003.4 PROTEIN-RELATED"/>
    <property type="match status" value="1"/>
</dbReference>
<keyword evidence="5" id="KW-0732">Signal</keyword>
<evidence type="ECO:0000256" key="5">
    <source>
        <dbReference type="ARBA" id="ARBA00022729"/>
    </source>
</evidence>
<dbReference type="InterPro" id="IPR050271">
    <property type="entry name" value="UDP-glycosyltransferase"/>
</dbReference>
<dbReference type="EMBL" id="BTRK01000004">
    <property type="protein sequence ID" value="GMR46642.1"/>
    <property type="molecule type" value="Genomic_DNA"/>
</dbReference>
<organism evidence="7 8">
    <name type="scientific">Pristionchus mayeri</name>
    <dbReference type="NCBI Taxonomy" id="1317129"/>
    <lineage>
        <taxon>Eukaryota</taxon>
        <taxon>Metazoa</taxon>
        <taxon>Ecdysozoa</taxon>
        <taxon>Nematoda</taxon>
        <taxon>Chromadorea</taxon>
        <taxon>Rhabditida</taxon>
        <taxon>Rhabditina</taxon>
        <taxon>Diplogasteromorpha</taxon>
        <taxon>Diplogasteroidea</taxon>
        <taxon>Neodiplogasteridae</taxon>
        <taxon>Pristionchus</taxon>
    </lineage>
</organism>
<dbReference type="PANTHER" id="PTHR48043:SF23">
    <property type="entry name" value="UDP-GLUCURONOSYLTRANSFERASE"/>
    <property type="match status" value="1"/>
</dbReference>
<evidence type="ECO:0000256" key="6">
    <source>
        <dbReference type="ARBA" id="ARBA00047475"/>
    </source>
</evidence>
<comment type="similarity">
    <text evidence="1">Belongs to the UDP-glycosyltransferase family.</text>
</comment>
<gene>
    <name evidence="7" type="ORF">PMAYCL1PPCAC_16837</name>
</gene>
<evidence type="ECO:0000256" key="4">
    <source>
        <dbReference type="ARBA" id="ARBA00022679"/>
    </source>
</evidence>
<comment type="caution">
    <text evidence="7">The sequence shown here is derived from an EMBL/GenBank/DDBJ whole genome shotgun (WGS) entry which is preliminary data.</text>
</comment>
<evidence type="ECO:0000256" key="2">
    <source>
        <dbReference type="ARBA" id="ARBA00012544"/>
    </source>
</evidence>
<evidence type="ECO:0000256" key="1">
    <source>
        <dbReference type="ARBA" id="ARBA00009995"/>
    </source>
</evidence>